<dbReference type="Proteomes" id="UP000095658">
    <property type="component" value="Unassembled WGS sequence"/>
</dbReference>
<evidence type="ECO:0000313" key="2">
    <source>
        <dbReference type="Proteomes" id="UP000095658"/>
    </source>
</evidence>
<name>A0A1E7DRU3_9BACI</name>
<reference evidence="1 2" key="1">
    <citation type="submission" date="2016-06" db="EMBL/GenBank/DDBJ databases">
        <title>Domibacillus iocasae genome sequencing.</title>
        <authorList>
            <person name="Verma A."/>
            <person name="Pal Y."/>
            <person name="Ojha A.K."/>
            <person name="Krishnamurthi S."/>
        </authorList>
    </citation>
    <scope>NUCLEOTIDE SEQUENCE [LARGE SCALE GENOMIC DNA]</scope>
    <source>
        <strain evidence="1 2">DSM 29979</strain>
    </source>
</reference>
<dbReference type="InterPro" id="IPR020288">
    <property type="entry name" value="Sheath_initiator"/>
</dbReference>
<dbReference type="OrthoDB" id="89089at2"/>
<sequence>MALTPEVIIEEIDANEELSLERILLEQKTYRFNFETGRLTSELISGLEAVRQFVMMALRIPRYAHSIYSADTGNELGEMLSDPDTTPEYKMMEIERLVTEAIIYDERINRVHSFEIRHMEDAFHVSFIVDTAAGELGFEEVLSA</sequence>
<dbReference type="AlphaFoldDB" id="A0A1E7DRU3"/>
<accession>A0A1E7DRU3</accession>
<keyword evidence="2" id="KW-1185">Reference proteome</keyword>
<dbReference type="Pfam" id="PF10934">
    <property type="entry name" value="Sheath_initiator"/>
    <property type="match status" value="1"/>
</dbReference>
<dbReference type="RefSeq" id="WP_069937799.1">
    <property type="nucleotide sequence ID" value="NZ_MAMP01000012.1"/>
</dbReference>
<organism evidence="1 2">
    <name type="scientific">Domibacillus iocasae</name>
    <dbReference type="NCBI Taxonomy" id="1714016"/>
    <lineage>
        <taxon>Bacteria</taxon>
        <taxon>Bacillati</taxon>
        <taxon>Bacillota</taxon>
        <taxon>Bacilli</taxon>
        <taxon>Bacillales</taxon>
        <taxon>Bacillaceae</taxon>
        <taxon>Domibacillus</taxon>
    </lineage>
</organism>
<protein>
    <submittedName>
        <fullName evidence="1">Phage portal protein</fullName>
    </submittedName>
</protein>
<gene>
    <name evidence="1" type="ORF">BA724_03080</name>
</gene>
<dbReference type="STRING" id="1714016.BA724_03080"/>
<comment type="caution">
    <text evidence="1">The sequence shown here is derived from an EMBL/GenBank/DDBJ whole genome shotgun (WGS) entry which is preliminary data.</text>
</comment>
<evidence type="ECO:0000313" key="1">
    <source>
        <dbReference type="EMBL" id="OES45802.1"/>
    </source>
</evidence>
<dbReference type="EMBL" id="MAMP01000012">
    <property type="protein sequence ID" value="OES45802.1"/>
    <property type="molecule type" value="Genomic_DNA"/>
</dbReference>
<proteinExistence type="predicted"/>